<dbReference type="NCBIfam" id="TIGR00254">
    <property type="entry name" value="GGDEF"/>
    <property type="match status" value="1"/>
</dbReference>
<evidence type="ECO:0000259" key="3">
    <source>
        <dbReference type="PROSITE" id="PS50883"/>
    </source>
</evidence>
<reference evidence="5 6" key="1">
    <citation type="journal article" date="2014" name="World J. Microbiol. Biotechnol.">
        <title>Biodiversity and physiological characteristics of Antarctic and Arctic lichens-associated bacteria.</title>
        <authorList>
            <person name="Lee Y.M."/>
            <person name="Kim E.H."/>
            <person name="Lee H.K."/>
            <person name="Hong S.G."/>
        </authorList>
    </citation>
    <scope>NUCLEOTIDE SEQUENCE [LARGE SCALE GENOMIC DNA]</scope>
    <source>
        <strain evidence="5 6">PAMC 26569</strain>
    </source>
</reference>
<dbReference type="CDD" id="cd01949">
    <property type="entry name" value="GGDEF"/>
    <property type="match status" value="1"/>
</dbReference>
<keyword evidence="6" id="KW-1185">Reference proteome</keyword>
<evidence type="ECO:0000259" key="2">
    <source>
        <dbReference type="PROSITE" id="PS50113"/>
    </source>
</evidence>
<dbReference type="Gene3D" id="3.20.20.450">
    <property type="entry name" value="EAL domain"/>
    <property type="match status" value="1"/>
</dbReference>
<dbReference type="InterPro" id="IPR029016">
    <property type="entry name" value="GAF-like_dom_sf"/>
</dbReference>
<dbReference type="InterPro" id="IPR003018">
    <property type="entry name" value="GAF"/>
</dbReference>
<dbReference type="Pfam" id="PF08448">
    <property type="entry name" value="PAS_4"/>
    <property type="match status" value="1"/>
</dbReference>
<dbReference type="InterPro" id="IPR013656">
    <property type="entry name" value="PAS_4"/>
</dbReference>
<name>A0A6M8HRJ3_9PROT</name>
<feature type="domain" description="PAC" evidence="2">
    <location>
        <begin position="496"/>
        <end position="548"/>
    </location>
</feature>
<dbReference type="Pfam" id="PF00563">
    <property type="entry name" value="EAL"/>
    <property type="match status" value="1"/>
</dbReference>
<dbReference type="InterPro" id="IPR000700">
    <property type="entry name" value="PAS-assoc_C"/>
</dbReference>
<feature type="domain" description="GGDEF" evidence="4">
    <location>
        <begin position="581"/>
        <end position="714"/>
    </location>
</feature>
<dbReference type="InterPro" id="IPR000014">
    <property type="entry name" value="PAS"/>
</dbReference>
<dbReference type="FunFam" id="3.30.70.270:FF:000001">
    <property type="entry name" value="Diguanylate cyclase domain protein"/>
    <property type="match status" value="1"/>
</dbReference>
<feature type="domain" description="PAS" evidence="1">
    <location>
        <begin position="418"/>
        <end position="491"/>
    </location>
</feature>
<dbReference type="InterPro" id="IPR029787">
    <property type="entry name" value="Nucleotide_cyclase"/>
</dbReference>
<dbReference type="Gene3D" id="3.30.450.20">
    <property type="entry name" value="PAS domain"/>
    <property type="match status" value="3"/>
</dbReference>
<dbReference type="Gene3D" id="3.30.70.270">
    <property type="match status" value="1"/>
</dbReference>
<dbReference type="SMART" id="SM00086">
    <property type="entry name" value="PAC"/>
    <property type="match status" value="3"/>
</dbReference>
<dbReference type="PROSITE" id="PS50887">
    <property type="entry name" value="GGDEF"/>
    <property type="match status" value="1"/>
</dbReference>
<sequence>MAAEEARVKRLVALEILDSHPEEIFDSLTQIAADICGVDMAMLNFIDRDRQWSKAMIGLLGLPEMPRELSVCTTTITGRDVLEIEDLALDPAFKDNPVTVGDVTLRFYAGAPLVLGDGTCVGALCVVDQVPRKLTTHQLAALRRLASIVVRALETRKKAIAAVAAMELTRSRLERLYAATPAMLQSTDEHGCLVTISDRWLAELGYDRSEILGRRFDELVAPGSGFSLLQSDREPVDNGPVPARMACKGGGIIDVEISSVADRDLDSMKLRIITVIENVTARDTARTSLVSSQKFLERTNAVARIGGWEFDCVTRQVVWSAELCRLHDREPGYAPTLAEALACYMQKDQPVIEHALQQCLETGQPFDLELQLVSATGRPFWGRVVGSLDVIDDKPIRIFGTLQDVTSRKLLERDLAESRELIQVTLNSIDAALITTDLDARVTWMNPAAERMTGWTSRDAEKRELPDVLVIMDESDARINADPVRECLRLGQVVSLGDNVILMSRGGAQYSIKDSAAPIRDSGGRVLGAVVVFVDISEQSRRSSELEYRANHDALTGAVNRSGFETRLDELLNQAHVDRSLSHVLLYVDLDQFKIVNDSCGHAAGDMLLLQVATLLKECVRDVDTVARLGGDEFCILLKGCSIEGGEGIAERIRIKVDQHRFQQDSRRFRVGASIGLVQFDWRWANRMLIIQAADVACYAAKDAGRNRVHVWDEADRSTKLRFGDMKWVARLGQALEEDQFELFAQRIEALAGPGAGVCCEVLLRLREPDGSLTLPGDFVAAAERFHMASRIDRRMTEKVIAWMEKEPDLRDRIDMISINLSGQSIADKSFHRELCGMIRNARFDVGKLCLEITETAAVTRFDDAKSFIDEVRGLGVKVALDDFGAGASSFGYLKTLPVDFLKIDGQFIKEITHDGLDVVAVKCFRDVARMVDVKTIAEFIERDDQREALTALGIDFGQGYLLHRPEPLREAVLSASVR</sequence>
<organism evidence="5 6">
    <name type="scientific">Lichenicola cladoniae</name>
    <dbReference type="NCBI Taxonomy" id="1484109"/>
    <lineage>
        <taxon>Bacteria</taxon>
        <taxon>Pseudomonadati</taxon>
        <taxon>Pseudomonadota</taxon>
        <taxon>Alphaproteobacteria</taxon>
        <taxon>Acetobacterales</taxon>
        <taxon>Acetobacteraceae</taxon>
        <taxon>Lichenicola</taxon>
    </lineage>
</organism>
<dbReference type="PANTHER" id="PTHR44757:SF4">
    <property type="entry name" value="DIGUANYLATE CYCLASE DGCE-RELATED"/>
    <property type="match status" value="1"/>
</dbReference>
<gene>
    <name evidence="5" type="ORF">HN018_12990</name>
</gene>
<dbReference type="CDD" id="cd01948">
    <property type="entry name" value="EAL"/>
    <property type="match status" value="1"/>
</dbReference>
<dbReference type="SUPFAM" id="SSF141868">
    <property type="entry name" value="EAL domain-like"/>
    <property type="match status" value="1"/>
</dbReference>
<feature type="domain" description="PAS" evidence="1">
    <location>
        <begin position="169"/>
        <end position="239"/>
    </location>
</feature>
<dbReference type="SUPFAM" id="SSF55073">
    <property type="entry name" value="Nucleotide cyclase"/>
    <property type="match status" value="1"/>
</dbReference>
<dbReference type="SMART" id="SM00052">
    <property type="entry name" value="EAL"/>
    <property type="match status" value="1"/>
</dbReference>
<dbReference type="AlphaFoldDB" id="A0A6M8HRJ3"/>
<dbReference type="SMART" id="SM00091">
    <property type="entry name" value="PAS"/>
    <property type="match status" value="2"/>
</dbReference>
<dbReference type="SUPFAM" id="SSF55781">
    <property type="entry name" value="GAF domain-like"/>
    <property type="match status" value="1"/>
</dbReference>
<evidence type="ECO:0000313" key="6">
    <source>
        <dbReference type="Proteomes" id="UP000500767"/>
    </source>
</evidence>
<dbReference type="PROSITE" id="PS50112">
    <property type="entry name" value="PAS"/>
    <property type="match status" value="2"/>
</dbReference>
<dbReference type="Pfam" id="PF01590">
    <property type="entry name" value="GAF"/>
    <property type="match status" value="1"/>
</dbReference>
<dbReference type="Pfam" id="PF13426">
    <property type="entry name" value="PAS_9"/>
    <property type="match status" value="2"/>
</dbReference>
<dbReference type="PROSITE" id="PS50113">
    <property type="entry name" value="PAC"/>
    <property type="match status" value="2"/>
</dbReference>
<dbReference type="InterPro" id="IPR001633">
    <property type="entry name" value="EAL_dom"/>
</dbReference>
<dbReference type="SUPFAM" id="SSF55785">
    <property type="entry name" value="PYP-like sensor domain (PAS domain)"/>
    <property type="match status" value="3"/>
</dbReference>
<dbReference type="PANTHER" id="PTHR44757">
    <property type="entry name" value="DIGUANYLATE CYCLASE DGCP"/>
    <property type="match status" value="1"/>
</dbReference>
<dbReference type="SMART" id="SM00267">
    <property type="entry name" value="GGDEF"/>
    <property type="match status" value="1"/>
</dbReference>
<dbReference type="RefSeq" id="WP_171836288.1">
    <property type="nucleotide sequence ID" value="NZ_CP053708.1"/>
</dbReference>
<accession>A0A6M8HRJ3</accession>
<dbReference type="InterPro" id="IPR035919">
    <property type="entry name" value="EAL_sf"/>
</dbReference>
<dbReference type="KEGG" id="lck:HN018_12990"/>
<dbReference type="InterPro" id="IPR001610">
    <property type="entry name" value="PAC"/>
</dbReference>
<evidence type="ECO:0000259" key="4">
    <source>
        <dbReference type="PROSITE" id="PS50887"/>
    </source>
</evidence>
<dbReference type="GO" id="GO:0003824">
    <property type="term" value="F:catalytic activity"/>
    <property type="evidence" value="ECO:0007669"/>
    <property type="project" value="UniProtKB-ARBA"/>
</dbReference>
<proteinExistence type="predicted"/>
<protein>
    <submittedName>
        <fullName evidence="5">EAL domain-containing protein</fullName>
    </submittedName>
</protein>
<evidence type="ECO:0000313" key="5">
    <source>
        <dbReference type="EMBL" id="QKE90831.1"/>
    </source>
</evidence>
<dbReference type="InterPro" id="IPR035965">
    <property type="entry name" value="PAS-like_dom_sf"/>
</dbReference>
<dbReference type="CDD" id="cd00130">
    <property type="entry name" value="PAS"/>
    <property type="match status" value="2"/>
</dbReference>
<dbReference type="SMART" id="SM00065">
    <property type="entry name" value="GAF"/>
    <property type="match status" value="1"/>
</dbReference>
<feature type="domain" description="PAC" evidence="2">
    <location>
        <begin position="366"/>
        <end position="417"/>
    </location>
</feature>
<evidence type="ECO:0000259" key="1">
    <source>
        <dbReference type="PROSITE" id="PS50112"/>
    </source>
</evidence>
<dbReference type="Proteomes" id="UP000500767">
    <property type="component" value="Chromosome"/>
</dbReference>
<dbReference type="Gene3D" id="3.30.450.40">
    <property type="match status" value="1"/>
</dbReference>
<dbReference type="InterPro" id="IPR043128">
    <property type="entry name" value="Rev_trsase/Diguanyl_cyclase"/>
</dbReference>
<dbReference type="InterPro" id="IPR000160">
    <property type="entry name" value="GGDEF_dom"/>
</dbReference>
<dbReference type="Pfam" id="PF00990">
    <property type="entry name" value="GGDEF"/>
    <property type="match status" value="1"/>
</dbReference>
<dbReference type="EMBL" id="CP053708">
    <property type="protein sequence ID" value="QKE90831.1"/>
    <property type="molecule type" value="Genomic_DNA"/>
</dbReference>
<dbReference type="NCBIfam" id="TIGR00229">
    <property type="entry name" value="sensory_box"/>
    <property type="match status" value="2"/>
</dbReference>
<dbReference type="InterPro" id="IPR052155">
    <property type="entry name" value="Biofilm_reg_signaling"/>
</dbReference>
<dbReference type="PROSITE" id="PS50883">
    <property type="entry name" value="EAL"/>
    <property type="match status" value="1"/>
</dbReference>
<feature type="domain" description="EAL" evidence="3">
    <location>
        <begin position="725"/>
        <end position="979"/>
    </location>
</feature>